<evidence type="ECO:0008006" key="3">
    <source>
        <dbReference type="Google" id="ProtNLM"/>
    </source>
</evidence>
<dbReference type="AlphaFoldDB" id="A0A1B2AF33"/>
<name>A0A1B2AF33_9SPHN</name>
<dbReference type="RefSeq" id="WP_084001802.1">
    <property type="nucleotide sequence ID" value="NZ_CP016591.1"/>
</dbReference>
<gene>
    <name evidence="1" type="ORF">A6F68_02267</name>
</gene>
<evidence type="ECO:0000313" key="1">
    <source>
        <dbReference type="EMBL" id="ANY20767.1"/>
    </source>
</evidence>
<proteinExistence type="predicted"/>
<dbReference type="InterPro" id="IPR043148">
    <property type="entry name" value="TagF_C"/>
</dbReference>
<accession>A0A1B2AF33</accession>
<dbReference type="SUPFAM" id="SSF53756">
    <property type="entry name" value="UDP-Glycosyltransferase/glycogen phosphorylase"/>
    <property type="match status" value="1"/>
</dbReference>
<dbReference type="Gene3D" id="3.40.50.12580">
    <property type="match status" value="1"/>
</dbReference>
<dbReference type="KEGG" id="ado:A6F68_02267"/>
<dbReference type="PATRIC" id="fig|692370.5.peg.2280"/>
<dbReference type="Proteomes" id="UP000092932">
    <property type="component" value="Chromosome"/>
</dbReference>
<organism evidence="1 2">
    <name type="scientific">Tsuneonella dongtanensis</name>
    <dbReference type="NCBI Taxonomy" id="692370"/>
    <lineage>
        <taxon>Bacteria</taxon>
        <taxon>Pseudomonadati</taxon>
        <taxon>Pseudomonadota</taxon>
        <taxon>Alphaproteobacteria</taxon>
        <taxon>Sphingomonadales</taxon>
        <taxon>Erythrobacteraceae</taxon>
        <taxon>Tsuneonella</taxon>
    </lineage>
</organism>
<reference evidence="1 2" key="1">
    <citation type="submission" date="2016-07" db="EMBL/GenBank/DDBJ databases">
        <title>Complete genome sequence of Altererythrobacter dongtanensis KCTC 22672, a type strain with esterase isolated from tidal flat.</title>
        <authorList>
            <person name="Cheng H."/>
            <person name="Wu Y.-H."/>
            <person name="Zhou P."/>
            <person name="Huo Y.-Y."/>
            <person name="Wang C.-S."/>
            <person name="Xu X.-W."/>
        </authorList>
    </citation>
    <scope>NUCLEOTIDE SEQUENCE [LARGE SCALE GENOMIC DNA]</scope>
    <source>
        <strain evidence="1 2">KCTC 22672</strain>
    </source>
</reference>
<sequence>MIAYANDPIRARLTQLIDDVAAQRIEWCELRLPSVVRALATGLDRLFPASRLFRLYTNRKAFASADVIVSPERTCLHVMRFIPTDRMPRFAILPHGAGDRSVSYHPDFARFDRVFVAGTKVVDQLVAHGVAPESITVVGYPKFDTIELSARPDFFGNGRPTFVYNPHFDPYLSSWYDVGPDLLRWFASPDGQRFNLIFAPHVMLFRKELHVSPEYRIARQRPQVPEVADRAANIRIDVASSKLFDMSYMLGADAYIGDVSSQVYEFLTRPRPTFFIDARSRRQRGEDEWLVFRKAGPVVRTVMDLVAVLPNFAEIGKAYRAVQRELFEYTFSVESQPASVRAAAAIRDWVSGLPERQSSP</sequence>
<dbReference type="OrthoDB" id="8437129at2"/>
<protein>
    <recommendedName>
        <fullName evidence="3">CDP-Glycerol:Poly(Glycerophosphate) glycerophosphotransferase</fullName>
    </recommendedName>
</protein>
<keyword evidence="2" id="KW-1185">Reference proteome</keyword>
<dbReference type="EMBL" id="CP016591">
    <property type="protein sequence ID" value="ANY20767.1"/>
    <property type="molecule type" value="Genomic_DNA"/>
</dbReference>
<dbReference type="STRING" id="692370.A6F68_02267"/>
<evidence type="ECO:0000313" key="2">
    <source>
        <dbReference type="Proteomes" id="UP000092932"/>
    </source>
</evidence>